<gene>
    <name evidence="11" type="ORF">HMPREF9623_00643</name>
</gene>
<keyword evidence="12" id="KW-1185">Reference proteome</keyword>
<evidence type="ECO:0000313" key="12">
    <source>
        <dbReference type="Proteomes" id="UP000018466"/>
    </source>
</evidence>
<evidence type="ECO:0000256" key="8">
    <source>
        <dbReference type="ARBA" id="ARBA00047683"/>
    </source>
</evidence>
<comment type="catalytic activity">
    <reaction evidence="8">
        <text>chorismate + L-glutamine = anthranilate + pyruvate + L-glutamate + H(+)</text>
        <dbReference type="Rhea" id="RHEA:21732"/>
        <dbReference type="ChEBI" id="CHEBI:15361"/>
        <dbReference type="ChEBI" id="CHEBI:15378"/>
        <dbReference type="ChEBI" id="CHEBI:16567"/>
        <dbReference type="ChEBI" id="CHEBI:29748"/>
        <dbReference type="ChEBI" id="CHEBI:29985"/>
        <dbReference type="ChEBI" id="CHEBI:58359"/>
        <dbReference type="EC" id="4.1.3.27"/>
    </reaction>
</comment>
<dbReference type="InterPro" id="IPR005801">
    <property type="entry name" value="ADC_synthase"/>
</dbReference>
<feature type="domain" description="Anthranilate synthase component I N-terminal" evidence="10">
    <location>
        <begin position="31"/>
        <end position="168"/>
    </location>
</feature>
<evidence type="ECO:0000259" key="9">
    <source>
        <dbReference type="Pfam" id="PF00425"/>
    </source>
</evidence>
<dbReference type="PANTHER" id="PTHR11236:SF48">
    <property type="entry name" value="ISOCHORISMATE SYNTHASE MENF"/>
    <property type="match status" value="1"/>
</dbReference>
<dbReference type="SUPFAM" id="SSF56322">
    <property type="entry name" value="ADC synthase"/>
    <property type="match status" value="1"/>
</dbReference>
<evidence type="ECO:0000256" key="6">
    <source>
        <dbReference type="ARBA" id="ARBA00023239"/>
    </source>
</evidence>
<comment type="function">
    <text evidence="7">Part of a heterotetrameric complex that catalyzes the two-step biosynthesis of anthranilate, an intermediate in the biosynthesis of L-tryptophan. In the first step, the glutamine-binding beta subunit (TrpG) of anthranilate synthase (AS) provides the glutamine amidotransferase activity which generates ammonia as a substrate that, along with chorismate, is used in the second step, catalyzed by the large alpha subunit of AS (TrpE) to produce anthranilate. In the absence of TrpG, TrpE can synthesize anthranilate directly from chorismate and high concentrations of ammonia.</text>
</comment>
<evidence type="ECO:0000256" key="3">
    <source>
        <dbReference type="ARBA" id="ARBA00020653"/>
    </source>
</evidence>
<dbReference type="AlphaFoldDB" id="A0AA36Y523"/>
<evidence type="ECO:0000313" key="11">
    <source>
        <dbReference type="EMBL" id="EHO17044.1"/>
    </source>
</evidence>
<keyword evidence="6" id="KW-0456">Lyase</keyword>
<comment type="cofactor">
    <cofactor evidence="1">
        <name>Mg(2+)</name>
        <dbReference type="ChEBI" id="CHEBI:18420"/>
    </cofactor>
</comment>
<evidence type="ECO:0000259" key="10">
    <source>
        <dbReference type="Pfam" id="PF04715"/>
    </source>
</evidence>
<dbReference type="InterPro" id="IPR006805">
    <property type="entry name" value="Anth_synth_I_N"/>
</dbReference>
<name>A0AA36Y523_9FIRM</name>
<organism evidence="11 12">
    <name type="scientific">Stomatobaculum longum</name>
    <dbReference type="NCBI Taxonomy" id="796942"/>
    <lineage>
        <taxon>Bacteria</taxon>
        <taxon>Bacillati</taxon>
        <taxon>Bacillota</taxon>
        <taxon>Clostridia</taxon>
        <taxon>Lachnospirales</taxon>
        <taxon>Lachnospiraceae</taxon>
        <taxon>Stomatobaculum</taxon>
    </lineage>
</organism>
<dbReference type="GO" id="GO:0004049">
    <property type="term" value="F:anthranilate synthase activity"/>
    <property type="evidence" value="ECO:0007669"/>
    <property type="project" value="UniProtKB-EC"/>
</dbReference>
<evidence type="ECO:0000256" key="2">
    <source>
        <dbReference type="ARBA" id="ARBA00011575"/>
    </source>
</evidence>
<dbReference type="InterPro" id="IPR015890">
    <property type="entry name" value="Chorismate_C"/>
</dbReference>
<keyword evidence="5" id="KW-0460">Magnesium</keyword>
<evidence type="ECO:0000256" key="7">
    <source>
        <dbReference type="ARBA" id="ARBA00025634"/>
    </source>
</evidence>
<keyword evidence="4" id="KW-0479">Metal-binding</keyword>
<comment type="caution">
    <text evidence="11">The sequence shown here is derived from an EMBL/GenBank/DDBJ whole genome shotgun (WGS) entry which is preliminary data.</text>
</comment>
<comment type="subunit">
    <text evidence="2">Heterotetramer consisting of two non-identical subunits: a beta subunit (TrpG) and a large alpha subunit (TrpE).</text>
</comment>
<reference evidence="11 12" key="1">
    <citation type="submission" date="2011-10" db="EMBL/GenBank/DDBJ databases">
        <title>The Genome Sequence of Lachnospiraceae bacterium ACC2.</title>
        <authorList>
            <consortium name="The Broad Institute Genome Sequencing Platform"/>
            <person name="Earl A."/>
            <person name="Ward D."/>
            <person name="Feldgarden M."/>
            <person name="Gevers D."/>
            <person name="Sizova M."/>
            <person name="Hazen A."/>
            <person name="Epstein S."/>
            <person name="Young S.K."/>
            <person name="Zeng Q."/>
            <person name="Gargeya S."/>
            <person name="Fitzgerald M."/>
            <person name="Haas B."/>
            <person name="Abouelleil A."/>
            <person name="Alvarado L."/>
            <person name="Arachchi H.M."/>
            <person name="Berlin A."/>
            <person name="Brown A."/>
            <person name="Chapman S.B."/>
            <person name="Chen Z."/>
            <person name="Dunbar C."/>
            <person name="Freedman E."/>
            <person name="Gearin G."/>
            <person name="Goldberg J."/>
            <person name="Griggs A."/>
            <person name="Gujja S."/>
            <person name="Heiman D."/>
            <person name="Howarth C."/>
            <person name="Larson L."/>
            <person name="Lui A."/>
            <person name="MacDonald P.J.P."/>
            <person name="Montmayeur A."/>
            <person name="Murphy C."/>
            <person name="Neiman D."/>
            <person name="Pearson M."/>
            <person name="Priest M."/>
            <person name="Roberts A."/>
            <person name="Saif S."/>
            <person name="Shea T."/>
            <person name="Shenoy N."/>
            <person name="Sisk P."/>
            <person name="Stolte C."/>
            <person name="Sykes S."/>
            <person name="Wortman J."/>
            <person name="Nusbaum C."/>
            <person name="Birren B."/>
        </authorList>
    </citation>
    <scope>NUCLEOTIDE SEQUENCE [LARGE SCALE GENOMIC DNA]</scope>
    <source>
        <strain evidence="11 12">ACC2</strain>
    </source>
</reference>
<dbReference type="Gene3D" id="3.60.120.10">
    <property type="entry name" value="Anthranilate synthase"/>
    <property type="match status" value="1"/>
</dbReference>
<proteinExistence type="predicted"/>
<dbReference type="EMBL" id="AGEL01000006">
    <property type="protein sequence ID" value="EHO17044.1"/>
    <property type="molecule type" value="Genomic_DNA"/>
</dbReference>
<sequence length="489" mass="54979">MKTFPSLETLKDYRDSGQYTMAALATELYADLRTPVEVLRILRGQGSHCFLFESAEDKERWGRYSFLGYDPGLTIRCLDGEIEIGEEKHRTTHPKNEIRALLDRYRAPRIPELPPFTGGLVGYFAYDYVKYAEPTLRLANGDREGFRDVDLMLFTKIIAFDHHRQKIILIVNVALDKLEENYAAVLETLREMRKLLQSEPPVEKTGGHVISDFRPQFTAEEYAALVEKTRHHIHEGDIFQLVLSNRLEADFSGSLLNTYRALRTLNPSPYLFFLSSPTLEVAGASPETLVKLEDGELHTFPLAGTRPRGKNAAEDAALERELLADEKELSEHNMLVDLGRNDLGKISRFGTVAVERLREVLRFSHVMHIGSAVRGEIREDCDALDAIDAVLPAGTLSGAPKYRAMELIAEMEKEKRGIYGGAIGYIDFNGNLDTCIGIRLAYRMKDKVYVRSGAGLVADSVPEKEYAECRNKAAAVLRAIEEAADDTFD</sequence>
<dbReference type="PANTHER" id="PTHR11236">
    <property type="entry name" value="AMINOBENZOATE/ANTHRANILATE SYNTHASE"/>
    <property type="match status" value="1"/>
</dbReference>
<dbReference type="RefSeq" id="WP_009532476.1">
    <property type="nucleotide sequence ID" value="NZ_JH590862.1"/>
</dbReference>
<dbReference type="Pfam" id="PF04715">
    <property type="entry name" value="Anth_synt_I_N"/>
    <property type="match status" value="1"/>
</dbReference>
<evidence type="ECO:0000256" key="4">
    <source>
        <dbReference type="ARBA" id="ARBA00022723"/>
    </source>
</evidence>
<dbReference type="PRINTS" id="PR00095">
    <property type="entry name" value="ANTSNTHASEI"/>
</dbReference>
<protein>
    <recommendedName>
        <fullName evidence="3">Anthranilate synthase component 1</fullName>
    </recommendedName>
</protein>
<dbReference type="Proteomes" id="UP000018466">
    <property type="component" value="Unassembled WGS sequence"/>
</dbReference>
<accession>A0AA36Y523</accession>
<evidence type="ECO:0000256" key="5">
    <source>
        <dbReference type="ARBA" id="ARBA00022842"/>
    </source>
</evidence>
<dbReference type="InterPro" id="IPR019999">
    <property type="entry name" value="Anth_synth_I-like"/>
</dbReference>
<dbReference type="Pfam" id="PF00425">
    <property type="entry name" value="Chorismate_bind"/>
    <property type="match status" value="1"/>
</dbReference>
<dbReference type="GO" id="GO:0046872">
    <property type="term" value="F:metal ion binding"/>
    <property type="evidence" value="ECO:0007669"/>
    <property type="project" value="UniProtKB-KW"/>
</dbReference>
<dbReference type="GO" id="GO:0000162">
    <property type="term" value="P:L-tryptophan biosynthetic process"/>
    <property type="evidence" value="ECO:0007669"/>
    <property type="project" value="TreeGrafter"/>
</dbReference>
<dbReference type="GeneID" id="86940423"/>
<evidence type="ECO:0000256" key="1">
    <source>
        <dbReference type="ARBA" id="ARBA00001946"/>
    </source>
</evidence>
<feature type="domain" description="Chorismate-utilising enzyme C-terminal" evidence="9">
    <location>
        <begin position="219"/>
        <end position="472"/>
    </location>
</feature>